<evidence type="ECO:0000313" key="3">
    <source>
        <dbReference type="Proteomes" id="UP000472268"/>
    </source>
</evidence>
<evidence type="ECO:0000256" key="1">
    <source>
        <dbReference type="SAM" id="MobiDB-lite"/>
    </source>
</evidence>
<feature type="region of interest" description="Disordered" evidence="1">
    <location>
        <begin position="182"/>
        <end position="204"/>
    </location>
</feature>
<feature type="compositionally biased region" description="Polar residues" evidence="1">
    <location>
        <begin position="192"/>
        <end position="204"/>
    </location>
</feature>
<reference evidence="2" key="3">
    <citation type="submission" date="2025-09" db="UniProtKB">
        <authorList>
            <consortium name="Ensembl"/>
        </authorList>
    </citation>
    <scope>IDENTIFICATION</scope>
</reference>
<reference evidence="2 3" key="1">
    <citation type="submission" date="2019-05" db="EMBL/GenBank/DDBJ databases">
        <title>A Chromosome-scale Meerkat (S. suricatta) Genome Assembly.</title>
        <authorList>
            <person name="Dudchenko O."/>
            <person name="Lieberman Aiden E."/>
            <person name="Tung J."/>
            <person name="Barreiro L.B."/>
            <person name="Clutton-Brock T.H."/>
        </authorList>
    </citation>
    <scope>NUCLEOTIDE SEQUENCE [LARGE SCALE GENOMIC DNA]</scope>
</reference>
<dbReference type="Proteomes" id="UP000472268">
    <property type="component" value="Chromosome 3"/>
</dbReference>
<name>A0A673SPD6_SURSU</name>
<feature type="compositionally biased region" description="Low complexity" evidence="1">
    <location>
        <begin position="182"/>
        <end position="191"/>
    </location>
</feature>
<keyword evidence="3" id="KW-1185">Reference proteome</keyword>
<dbReference type="Ensembl" id="ENSSSUT00005001442.1">
    <property type="protein sequence ID" value="ENSSSUP00005001218.1"/>
    <property type="gene ID" value="ENSSSUG00005000877.1"/>
</dbReference>
<feature type="compositionally biased region" description="Polar residues" evidence="1">
    <location>
        <begin position="32"/>
        <end position="42"/>
    </location>
</feature>
<protein>
    <submittedName>
        <fullName evidence="2">Coiled-coil domain containing 195</fullName>
    </submittedName>
</protein>
<organism evidence="2 3">
    <name type="scientific">Suricata suricatta</name>
    <name type="common">Meerkat</name>
    <dbReference type="NCBI Taxonomy" id="37032"/>
    <lineage>
        <taxon>Eukaryota</taxon>
        <taxon>Metazoa</taxon>
        <taxon>Chordata</taxon>
        <taxon>Craniata</taxon>
        <taxon>Vertebrata</taxon>
        <taxon>Euteleostomi</taxon>
        <taxon>Mammalia</taxon>
        <taxon>Eutheria</taxon>
        <taxon>Laurasiatheria</taxon>
        <taxon>Carnivora</taxon>
        <taxon>Feliformia</taxon>
        <taxon>Herpestidae</taxon>
        <taxon>Suricata</taxon>
    </lineage>
</organism>
<feature type="region of interest" description="Disordered" evidence="1">
    <location>
        <begin position="29"/>
        <end position="76"/>
    </location>
</feature>
<dbReference type="AlphaFoldDB" id="A0A673SPD6"/>
<dbReference type="OMA" id="PEHVFGC"/>
<feature type="compositionally biased region" description="Polar residues" evidence="1">
    <location>
        <begin position="56"/>
        <end position="68"/>
    </location>
</feature>
<reference evidence="2" key="2">
    <citation type="submission" date="2025-08" db="UniProtKB">
        <authorList>
            <consortium name="Ensembl"/>
        </authorList>
    </citation>
    <scope>IDENTIFICATION</scope>
</reference>
<sequence length="204" mass="22769">MEANSQFIRIIQEMRTEINKLKKENQFLRMKLTSNSPRTSGSPCRESGDEREEEVTGQSPATLYSGVSTDPAPAGHKHQGNIMIVRRYSISSSVHSLAAHDPWKAGERYPKSGILEAQGRIKPLAWPSVKKQDNEEKMLVGDFLANNSFNSRAFPEHIFGNVTRGKMKTVSFLLPMDVSSYSKNSSSFKSSQDQTTNQLSTIAE</sequence>
<proteinExistence type="predicted"/>
<gene>
    <name evidence="2" type="primary">LOC115286286</name>
</gene>
<accession>A0A673SPD6</accession>
<evidence type="ECO:0000313" key="2">
    <source>
        <dbReference type="Ensembl" id="ENSSSUP00005001218.1"/>
    </source>
</evidence>